<gene>
    <name evidence="3" type="ORF">BDQ12DRAFT_604950</name>
</gene>
<dbReference type="SMART" id="SM00320">
    <property type="entry name" value="WD40"/>
    <property type="match status" value="1"/>
</dbReference>
<evidence type="ECO:0000256" key="2">
    <source>
        <dbReference type="SAM" id="Phobius"/>
    </source>
</evidence>
<dbReference type="InterPro" id="IPR001680">
    <property type="entry name" value="WD40_rpt"/>
</dbReference>
<keyword evidence="2" id="KW-0472">Membrane</keyword>
<dbReference type="Gene3D" id="2.130.10.10">
    <property type="entry name" value="YVTN repeat-like/Quinoprotein amine dehydrogenase"/>
    <property type="match status" value="1"/>
</dbReference>
<dbReference type="Pfam" id="PF00400">
    <property type="entry name" value="WD40"/>
    <property type="match status" value="1"/>
</dbReference>
<dbReference type="InterPro" id="IPR053299">
    <property type="entry name" value="ASTRA_WD_repeat"/>
</dbReference>
<evidence type="ECO:0000256" key="1">
    <source>
        <dbReference type="PROSITE-ProRule" id="PRU00221"/>
    </source>
</evidence>
<dbReference type="PANTHER" id="PTHR44156">
    <property type="entry name" value="SUPERNUMERARY LIMBS, ISOFORM B-RELATED"/>
    <property type="match status" value="1"/>
</dbReference>
<accession>A0A5C3M139</accession>
<dbReference type="Proteomes" id="UP000308652">
    <property type="component" value="Unassembled WGS sequence"/>
</dbReference>
<evidence type="ECO:0000313" key="4">
    <source>
        <dbReference type="Proteomes" id="UP000308652"/>
    </source>
</evidence>
<evidence type="ECO:0000313" key="3">
    <source>
        <dbReference type="EMBL" id="TFK38900.1"/>
    </source>
</evidence>
<dbReference type="PROSITE" id="PS50082">
    <property type="entry name" value="WD_REPEATS_2"/>
    <property type="match status" value="1"/>
</dbReference>
<dbReference type="EMBL" id="ML213601">
    <property type="protein sequence ID" value="TFK38900.1"/>
    <property type="molecule type" value="Genomic_DNA"/>
</dbReference>
<protein>
    <submittedName>
        <fullName evidence="3">Uncharacterized protein</fullName>
    </submittedName>
</protein>
<proteinExistence type="predicted"/>
<dbReference type="SUPFAM" id="SSF50978">
    <property type="entry name" value="WD40 repeat-like"/>
    <property type="match status" value="1"/>
</dbReference>
<dbReference type="InterPro" id="IPR015943">
    <property type="entry name" value="WD40/YVTN_repeat-like_dom_sf"/>
</dbReference>
<reference evidence="3 4" key="1">
    <citation type="journal article" date="2019" name="Nat. Ecol. Evol.">
        <title>Megaphylogeny resolves global patterns of mushroom evolution.</title>
        <authorList>
            <person name="Varga T."/>
            <person name="Krizsan K."/>
            <person name="Foldi C."/>
            <person name="Dima B."/>
            <person name="Sanchez-Garcia M."/>
            <person name="Sanchez-Ramirez S."/>
            <person name="Szollosi G.J."/>
            <person name="Szarkandi J.G."/>
            <person name="Papp V."/>
            <person name="Albert L."/>
            <person name="Andreopoulos W."/>
            <person name="Angelini C."/>
            <person name="Antonin V."/>
            <person name="Barry K.W."/>
            <person name="Bougher N.L."/>
            <person name="Buchanan P."/>
            <person name="Buyck B."/>
            <person name="Bense V."/>
            <person name="Catcheside P."/>
            <person name="Chovatia M."/>
            <person name="Cooper J."/>
            <person name="Damon W."/>
            <person name="Desjardin D."/>
            <person name="Finy P."/>
            <person name="Geml J."/>
            <person name="Haridas S."/>
            <person name="Hughes K."/>
            <person name="Justo A."/>
            <person name="Karasinski D."/>
            <person name="Kautmanova I."/>
            <person name="Kiss B."/>
            <person name="Kocsube S."/>
            <person name="Kotiranta H."/>
            <person name="LaButti K.M."/>
            <person name="Lechner B.E."/>
            <person name="Liimatainen K."/>
            <person name="Lipzen A."/>
            <person name="Lukacs Z."/>
            <person name="Mihaltcheva S."/>
            <person name="Morgado L.N."/>
            <person name="Niskanen T."/>
            <person name="Noordeloos M.E."/>
            <person name="Ohm R.A."/>
            <person name="Ortiz-Santana B."/>
            <person name="Ovrebo C."/>
            <person name="Racz N."/>
            <person name="Riley R."/>
            <person name="Savchenko A."/>
            <person name="Shiryaev A."/>
            <person name="Soop K."/>
            <person name="Spirin V."/>
            <person name="Szebenyi C."/>
            <person name="Tomsovsky M."/>
            <person name="Tulloss R.E."/>
            <person name="Uehling J."/>
            <person name="Grigoriev I.V."/>
            <person name="Vagvolgyi C."/>
            <person name="Papp T."/>
            <person name="Martin F.M."/>
            <person name="Miettinen O."/>
            <person name="Hibbett D.S."/>
            <person name="Nagy L.G."/>
        </authorList>
    </citation>
    <scope>NUCLEOTIDE SEQUENCE [LARGE SCALE GENOMIC DNA]</scope>
    <source>
        <strain evidence="3 4">CBS 166.37</strain>
    </source>
</reference>
<keyword evidence="1" id="KW-0853">WD repeat</keyword>
<dbReference type="STRING" id="68775.A0A5C3M139"/>
<feature type="transmembrane region" description="Helical" evidence="2">
    <location>
        <begin position="233"/>
        <end position="250"/>
    </location>
</feature>
<feature type="repeat" description="WD" evidence="1">
    <location>
        <begin position="189"/>
        <end position="230"/>
    </location>
</feature>
<sequence length="282" mass="32166">MAGELHFNMGNIESSHQQNKDTPNLSQGIEKHVSYSCFYWASHLENLEYEEPTREAVSSFLDSQLLWWLEVLSIHNVWERTSLSLASLVTWASVHDVIKMMAQDCLSFIRAFGVPMSQATPHIYLSGLAFAPRESWIHKHYFNQFPRLLKLKNTLEVNWHYLQGIIHGHESSVNSVGFSETQQPIGEPLRGHESLVYSTGFSADGRHIVSGSFDRTICLWDAGTQQSNGTKNLIIILLFKLLTIFLFQLIKQMEFIITVMSSPYMVVNYSHPILPSKMMDGS</sequence>
<keyword evidence="4" id="KW-1185">Reference proteome</keyword>
<keyword evidence="2" id="KW-0812">Transmembrane</keyword>
<dbReference type="InterPro" id="IPR036322">
    <property type="entry name" value="WD40_repeat_dom_sf"/>
</dbReference>
<organism evidence="3 4">
    <name type="scientific">Crucibulum laeve</name>
    <dbReference type="NCBI Taxonomy" id="68775"/>
    <lineage>
        <taxon>Eukaryota</taxon>
        <taxon>Fungi</taxon>
        <taxon>Dikarya</taxon>
        <taxon>Basidiomycota</taxon>
        <taxon>Agaricomycotina</taxon>
        <taxon>Agaricomycetes</taxon>
        <taxon>Agaricomycetidae</taxon>
        <taxon>Agaricales</taxon>
        <taxon>Agaricineae</taxon>
        <taxon>Nidulariaceae</taxon>
        <taxon>Crucibulum</taxon>
    </lineage>
</organism>
<dbReference type="AlphaFoldDB" id="A0A5C3M139"/>
<dbReference type="PROSITE" id="PS50294">
    <property type="entry name" value="WD_REPEATS_REGION"/>
    <property type="match status" value="1"/>
</dbReference>
<name>A0A5C3M139_9AGAR</name>
<dbReference type="OrthoDB" id="3266532at2759"/>
<keyword evidence="2" id="KW-1133">Transmembrane helix</keyword>